<dbReference type="Proteomes" id="UP000827092">
    <property type="component" value="Unassembled WGS sequence"/>
</dbReference>
<comment type="caution">
    <text evidence="2">The sequence shown here is derived from an EMBL/GenBank/DDBJ whole genome shotgun (WGS) entry which is preliminary data.</text>
</comment>
<evidence type="ECO:0000313" key="3">
    <source>
        <dbReference type="Proteomes" id="UP000827092"/>
    </source>
</evidence>
<evidence type="ECO:0000313" key="2">
    <source>
        <dbReference type="EMBL" id="KAG8193234.1"/>
    </source>
</evidence>
<sequence>MKGDRPELGIHRRTTTTEGTLPAMWHKITNFFGGEGQKDGQPPRSHGRRNVETRRGRLHHDAKRRTQRESPAEQGVAVPFSLEMKMARPQVQRHVK</sequence>
<dbReference type="EMBL" id="JAFNEN010000127">
    <property type="protein sequence ID" value="KAG8193234.1"/>
    <property type="molecule type" value="Genomic_DNA"/>
</dbReference>
<feature type="compositionally biased region" description="Basic and acidic residues" evidence="1">
    <location>
        <begin position="1"/>
        <end position="10"/>
    </location>
</feature>
<keyword evidence="3" id="KW-1185">Reference proteome</keyword>
<dbReference type="AlphaFoldDB" id="A0AAV6V9E5"/>
<evidence type="ECO:0000256" key="1">
    <source>
        <dbReference type="SAM" id="MobiDB-lite"/>
    </source>
</evidence>
<reference evidence="2 3" key="1">
    <citation type="journal article" date="2022" name="Nat. Ecol. Evol.">
        <title>A masculinizing supergene underlies an exaggerated male reproductive morph in a spider.</title>
        <authorList>
            <person name="Hendrickx F."/>
            <person name="De Corte Z."/>
            <person name="Sonet G."/>
            <person name="Van Belleghem S.M."/>
            <person name="Kostlbacher S."/>
            <person name="Vangestel C."/>
        </authorList>
    </citation>
    <scope>NUCLEOTIDE SEQUENCE [LARGE SCALE GENOMIC DNA]</scope>
    <source>
        <strain evidence="2">W744_W776</strain>
    </source>
</reference>
<feature type="region of interest" description="Disordered" evidence="1">
    <location>
        <begin position="31"/>
        <end position="96"/>
    </location>
</feature>
<accession>A0AAV6V9E5</accession>
<feature type="compositionally biased region" description="Basic residues" evidence="1">
    <location>
        <begin position="56"/>
        <end position="66"/>
    </location>
</feature>
<protein>
    <submittedName>
        <fullName evidence="2">Uncharacterized protein</fullName>
    </submittedName>
</protein>
<gene>
    <name evidence="2" type="ORF">JTE90_005581</name>
</gene>
<organism evidence="2 3">
    <name type="scientific">Oedothorax gibbosus</name>
    <dbReference type="NCBI Taxonomy" id="931172"/>
    <lineage>
        <taxon>Eukaryota</taxon>
        <taxon>Metazoa</taxon>
        <taxon>Ecdysozoa</taxon>
        <taxon>Arthropoda</taxon>
        <taxon>Chelicerata</taxon>
        <taxon>Arachnida</taxon>
        <taxon>Araneae</taxon>
        <taxon>Araneomorphae</taxon>
        <taxon>Entelegynae</taxon>
        <taxon>Araneoidea</taxon>
        <taxon>Linyphiidae</taxon>
        <taxon>Erigoninae</taxon>
        <taxon>Oedothorax</taxon>
    </lineage>
</organism>
<feature type="region of interest" description="Disordered" evidence="1">
    <location>
        <begin position="1"/>
        <end position="20"/>
    </location>
</feature>
<proteinExistence type="predicted"/>
<name>A0AAV6V9E5_9ARAC</name>